<dbReference type="HOGENOM" id="CLU_2643661_0_0_9"/>
<evidence type="ECO:0000313" key="2">
    <source>
        <dbReference type="EMBL" id="EEG91490.1"/>
    </source>
</evidence>
<name>C0B570_9FIRM</name>
<proteinExistence type="predicted"/>
<dbReference type="AlphaFoldDB" id="C0B570"/>
<evidence type="ECO:0000313" key="3">
    <source>
        <dbReference type="Proteomes" id="UP000003793"/>
    </source>
</evidence>
<gene>
    <name evidence="2" type="ORF">COPCOM_00291</name>
</gene>
<keyword evidence="1" id="KW-0812">Transmembrane</keyword>
<dbReference type="EMBL" id="ABVR01000030">
    <property type="protein sequence ID" value="EEG91490.1"/>
    <property type="molecule type" value="Genomic_DNA"/>
</dbReference>
<dbReference type="Proteomes" id="UP000003793">
    <property type="component" value="Unassembled WGS sequence"/>
</dbReference>
<comment type="caution">
    <text evidence="2">The sequence shown here is derived from an EMBL/GenBank/DDBJ whole genome shotgun (WGS) entry which is preliminary data.</text>
</comment>
<feature type="non-terminal residue" evidence="2">
    <location>
        <position position="1"/>
    </location>
</feature>
<reference evidence="2 3" key="2">
    <citation type="submission" date="2009-03" db="EMBL/GenBank/DDBJ databases">
        <title>Draft genome sequence of Coprococcus comes (ATCC 27758).</title>
        <authorList>
            <person name="Sudarsanam P."/>
            <person name="Ley R."/>
            <person name="Guruge J."/>
            <person name="Turnbaugh P.J."/>
            <person name="Mahowald M."/>
            <person name="Liep D."/>
            <person name="Gordon J."/>
        </authorList>
    </citation>
    <scope>NUCLEOTIDE SEQUENCE [LARGE SCALE GENOMIC DNA]</scope>
    <source>
        <strain evidence="2 3">ATCC 27758</strain>
    </source>
</reference>
<keyword evidence="1" id="KW-0472">Membrane</keyword>
<feature type="transmembrane region" description="Helical" evidence="1">
    <location>
        <begin position="56"/>
        <end position="74"/>
    </location>
</feature>
<reference evidence="2 3" key="1">
    <citation type="submission" date="2009-02" db="EMBL/GenBank/DDBJ databases">
        <authorList>
            <person name="Fulton L."/>
            <person name="Clifton S."/>
            <person name="Fulton B."/>
            <person name="Xu J."/>
            <person name="Minx P."/>
            <person name="Pepin K.H."/>
            <person name="Johnson M."/>
            <person name="Bhonagiri V."/>
            <person name="Nash W.E."/>
            <person name="Mardis E.R."/>
            <person name="Wilson R.K."/>
        </authorList>
    </citation>
    <scope>NUCLEOTIDE SEQUENCE [LARGE SCALE GENOMIC DNA]</scope>
    <source>
        <strain evidence="2 3">ATCC 27758</strain>
    </source>
</reference>
<keyword evidence="1" id="KW-1133">Transmembrane helix</keyword>
<accession>C0B570</accession>
<organism evidence="2 3">
    <name type="scientific">Coprococcus comes ATCC 27758</name>
    <dbReference type="NCBI Taxonomy" id="470146"/>
    <lineage>
        <taxon>Bacteria</taxon>
        <taxon>Bacillati</taxon>
        <taxon>Bacillota</taxon>
        <taxon>Clostridia</taxon>
        <taxon>Lachnospirales</taxon>
        <taxon>Lachnospiraceae</taxon>
        <taxon>Coprococcus</taxon>
    </lineage>
</organism>
<sequence>CIRVRIAWQFCSCLLFWFDIFRCPFLKNLFKEFSGFVVYCSVINVLFVVAVSCDSFYIISKCFMFVNNFFYFLFCI</sequence>
<feature type="transmembrane region" description="Helical" evidence="1">
    <location>
        <begin position="33"/>
        <end position="50"/>
    </location>
</feature>
<evidence type="ECO:0000256" key="1">
    <source>
        <dbReference type="SAM" id="Phobius"/>
    </source>
</evidence>
<protein>
    <submittedName>
        <fullName evidence="2">Uncharacterized protein</fullName>
    </submittedName>
</protein>